<feature type="compositionally biased region" description="Basic and acidic residues" evidence="1">
    <location>
        <begin position="154"/>
        <end position="164"/>
    </location>
</feature>
<dbReference type="AlphaFoldDB" id="C3XPK1"/>
<reference evidence="3" key="1">
    <citation type="journal article" date="2008" name="Nature">
        <title>The amphioxus genome and the evolution of the chordate karyotype.</title>
        <authorList>
            <consortium name="US DOE Joint Genome Institute (JGI-PGF)"/>
            <person name="Putnam N.H."/>
            <person name="Butts T."/>
            <person name="Ferrier D.E.K."/>
            <person name="Furlong R.F."/>
            <person name="Hellsten U."/>
            <person name="Kawashima T."/>
            <person name="Robinson-Rechavi M."/>
            <person name="Shoguchi E."/>
            <person name="Terry A."/>
            <person name="Yu J.-K."/>
            <person name="Benito-Gutierrez E.L."/>
            <person name="Dubchak I."/>
            <person name="Garcia-Fernandez J."/>
            <person name="Gibson-Brown J.J."/>
            <person name="Grigoriev I.V."/>
            <person name="Horton A.C."/>
            <person name="de Jong P.J."/>
            <person name="Jurka J."/>
            <person name="Kapitonov V.V."/>
            <person name="Kohara Y."/>
            <person name="Kuroki Y."/>
            <person name="Lindquist E."/>
            <person name="Lucas S."/>
            <person name="Osoegawa K."/>
            <person name="Pennacchio L.A."/>
            <person name="Salamov A.A."/>
            <person name="Satou Y."/>
            <person name="Sauka-Spengler T."/>
            <person name="Schmutz J."/>
            <person name="Shin-I T."/>
            <person name="Toyoda A."/>
            <person name="Bronner-Fraser M."/>
            <person name="Fujiyama A."/>
            <person name="Holland L.Z."/>
            <person name="Holland P.W.H."/>
            <person name="Satoh N."/>
            <person name="Rokhsar D.S."/>
        </authorList>
    </citation>
    <scope>NUCLEOTIDE SEQUENCE [LARGE SCALE GENOMIC DNA]</scope>
    <source>
        <strain evidence="3">S238N-H82</strain>
        <tissue evidence="3">Testes</tissue>
    </source>
</reference>
<organism evidence="3">
    <name type="scientific">Branchiostoma floridae</name>
    <name type="common">Florida lancelet</name>
    <name type="synonym">Amphioxus</name>
    <dbReference type="NCBI Taxonomy" id="7739"/>
    <lineage>
        <taxon>Eukaryota</taxon>
        <taxon>Metazoa</taxon>
        <taxon>Chordata</taxon>
        <taxon>Cephalochordata</taxon>
        <taxon>Leptocardii</taxon>
        <taxon>Amphioxiformes</taxon>
        <taxon>Branchiostomatidae</taxon>
        <taxon>Branchiostoma</taxon>
    </lineage>
</organism>
<proteinExistence type="predicted"/>
<evidence type="ECO:0000256" key="1">
    <source>
        <dbReference type="SAM" id="MobiDB-lite"/>
    </source>
</evidence>
<feature type="region of interest" description="Disordered" evidence="1">
    <location>
        <begin position="135"/>
        <end position="164"/>
    </location>
</feature>
<evidence type="ECO:0000313" key="3">
    <source>
        <dbReference type="EMBL" id="EEN69872.1"/>
    </source>
</evidence>
<evidence type="ECO:0000313" key="2">
    <source>
        <dbReference type="EMBL" id="EEN51513.1"/>
    </source>
</evidence>
<accession>C3XPK1</accession>
<dbReference type="EMBL" id="GG666590">
    <property type="protein sequence ID" value="EEN51513.1"/>
    <property type="molecule type" value="Genomic_DNA"/>
</dbReference>
<protein>
    <submittedName>
        <fullName evidence="3">Uncharacterized protein</fullName>
    </submittedName>
</protein>
<dbReference type="InParanoid" id="C3XPK1"/>
<name>C3XPK1_BRAFL</name>
<gene>
    <name evidence="2" type="ORF">BRAFLDRAFT_69098</name>
    <name evidence="3" type="ORF">BRAFLDRAFT_72017</name>
</gene>
<dbReference type="EMBL" id="GG666451">
    <property type="protein sequence ID" value="EEN69872.1"/>
    <property type="molecule type" value="Genomic_DNA"/>
</dbReference>
<sequence>MGKNPWRRKRRRDKDRVALMKAIDYKLSREMVERQRHLRSTNKCEATHLVLLKSLPKSRTWKRNAAGRAFSAAHSVAVGGMGESMVRILATLGCKLRPGGPASKFLSWADKKAKADRARQRTAYFRGRRAHSWWRQQNAKKGSGYRPEQLHPNFSDEHGYSETK</sequence>